<dbReference type="GO" id="GO:0005634">
    <property type="term" value="C:nucleus"/>
    <property type="evidence" value="ECO:0007669"/>
    <property type="project" value="TreeGrafter"/>
</dbReference>
<dbReference type="GO" id="GO:0005524">
    <property type="term" value="F:ATP binding"/>
    <property type="evidence" value="ECO:0007669"/>
    <property type="project" value="UniProtKB-KW"/>
</dbReference>
<name>A0A0R1E4J3_DROYA</name>
<dbReference type="SMART" id="SM00220">
    <property type="entry name" value="S_TKc"/>
    <property type="match status" value="1"/>
</dbReference>
<dbReference type="AlphaFoldDB" id="A0A0R1E4J3"/>
<evidence type="ECO:0000256" key="2">
    <source>
        <dbReference type="ARBA" id="ARBA00022679"/>
    </source>
</evidence>
<dbReference type="Pfam" id="PF00069">
    <property type="entry name" value="Pkinase"/>
    <property type="match status" value="1"/>
</dbReference>
<dbReference type="InterPro" id="IPR011009">
    <property type="entry name" value="Kinase-like_dom_sf"/>
</dbReference>
<dbReference type="Proteomes" id="UP000002282">
    <property type="component" value="Chromosome 3R"/>
</dbReference>
<dbReference type="Gene3D" id="1.10.510.10">
    <property type="entry name" value="Transferase(Phosphotransferase) domain 1"/>
    <property type="match status" value="1"/>
</dbReference>
<keyword evidence="10" id="KW-1185">Reference proteome</keyword>
<dbReference type="SMR" id="A0A0R1E4J3"/>
<keyword evidence="1" id="KW-0723">Serine/threonine-protein kinase</keyword>
<evidence type="ECO:0000256" key="6">
    <source>
        <dbReference type="ARBA" id="ARBA00031092"/>
    </source>
</evidence>
<evidence type="ECO:0000259" key="8">
    <source>
        <dbReference type="PROSITE" id="PS50309"/>
    </source>
</evidence>
<evidence type="ECO:0000256" key="5">
    <source>
        <dbReference type="ARBA" id="ARBA00022840"/>
    </source>
</evidence>
<dbReference type="SUPFAM" id="SSF56112">
    <property type="entry name" value="Protein kinase-like (PK-like)"/>
    <property type="match status" value="1"/>
</dbReference>
<dbReference type="GO" id="GO:0004674">
    <property type="term" value="F:protein serine/threonine kinase activity"/>
    <property type="evidence" value="ECO:0007669"/>
    <property type="project" value="UniProtKB-KW"/>
</dbReference>
<evidence type="ECO:0000256" key="3">
    <source>
        <dbReference type="ARBA" id="ARBA00022741"/>
    </source>
</evidence>
<dbReference type="InterPro" id="IPR000719">
    <property type="entry name" value="Prot_kinase_dom"/>
</dbReference>
<evidence type="ECO:0000256" key="4">
    <source>
        <dbReference type="ARBA" id="ARBA00022777"/>
    </source>
</evidence>
<dbReference type="EMBL" id="CM000160">
    <property type="protein sequence ID" value="KRK04136.1"/>
    <property type="molecule type" value="Genomic_DNA"/>
</dbReference>
<dbReference type="KEGG" id="dya:Dyak_GE29170"/>
<dbReference type="InterPro" id="IPR003533">
    <property type="entry name" value="Doublecortin_dom"/>
</dbReference>
<dbReference type="PROSITE" id="PS50011">
    <property type="entry name" value="PROTEIN_KINASE_DOM"/>
    <property type="match status" value="1"/>
</dbReference>
<feature type="domain" description="Protein kinase" evidence="7">
    <location>
        <begin position="1"/>
        <end position="302"/>
    </location>
</feature>
<proteinExistence type="predicted"/>
<keyword evidence="2" id="KW-0808">Transferase</keyword>
<dbReference type="SUPFAM" id="SSF89837">
    <property type="entry name" value="Doublecortin (DC)"/>
    <property type="match status" value="1"/>
</dbReference>
<dbReference type="PROSITE" id="PS50309">
    <property type="entry name" value="DC"/>
    <property type="match status" value="1"/>
</dbReference>
<sequence length="329" mass="37368">MSDQSNCFDSRRLCPPLQQKALRVCFLRNGDRHFKGVNMAISRAYFKDLQALLQGVTQSLERHVVLRSVIEHFCRTDGSPITSLSSFRETDIVICCCKNEEMVWLKYSVNKDFKRMMASCKRWRQRRLYSGSLKHDAQIARSVMRCTVSALAHMHQLQVIHRDIKPENLRVCFTSGVWNFEMVKVGDFGLATYYLGSDLYTYCGTPGYMAPEMIAMSGYDHQVDSWSLGVTLFYMLCGQRPFACDSQNASEIYAAIMSGGPSYPKDMKGVLSPEASQLIDGLLVSNPIYRSTIAELGQHPFSALSAVTKFFLLFRFAIILNRFMLGRAQ</sequence>
<dbReference type="GO" id="GO:0035556">
    <property type="term" value="P:intracellular signal transduction"/>
    <property type="evidence" value="ECO:0007669"/>
    <property type="project" value="InterPro"/>
</dbReference>
<keyword evidence="4" id="KW-0418">Kinase</keyword>
<dbReference type="OrthoDB" id="346907at2759"/>
<evidence type="ECO:0000313" key="9">
    <source>
        <dbReference type="EMBL" id="KRK04136.1"/>
    </source>
</evidence>
<keyword evidence="3" id="KW-0547">Nucleotide-binding</keyword>
<dbReference type="InterPro" id="IPR036572">
    <property type="entry name" value="Doublecortin_dom_sf"/>
</dbReference>
<evidence type="ECO:0000256" key="1">
    <source>
        <dbReference type="ARBA" id="ARBA00022527"/>
    </source>
</evidence>
<keyword evidence="5" id="KW-0067">ATP-binding</keyword>
<gene>
    <name evidence="9" type="primary">Dyak\GE29170</name>
    <name evidence="9" type="synonym">GE29170</name>
    <name evidence="9" type="ORF">Dyak_GE29170</name>
</gene>
<organism evidence="9 10">
    <name type="scientific">Drosophila yakuba</name>
    <name type="common">Fruit fly</name>
    <dbReference type="NCBI Taxonomy" id="7245"/>
    <lineage>
        <taxon>Eukaryota</taxon>
        <taxon>Metazoa</taxon>
        <taxon>Ecdysozoa</taxon>
        <taxon>Arthropoda</taxon>
        <taxon>Hexapoda</taxon>
        <taxon>Insecta</taxon>
        <taxon>Pterygota</taxon>
        <taxon>Neoptera</taxon>
        <taxon>Endopterygota</taxon>
        <taxon>Diptera</taxon>
        <taxon>Brachycera</taxon>
        <taxon>Muscomorpha</taxon>
        <taxon>Ephydroidea</taxon>
        <taxon>Drosophilidae</taxon>
        <taxon>Drosophila</taxon>
        <taxon>Sophophora</taxon>
    </lineage>
</organism>
<feature type="domain" description="Doublecortin" evidence="8">
    <location>
        <begin position="22"/>
        <end position="108"/>
    </location>
</feature>
<dbReference type="PANTHER" id="PTHR24345:SF0">
    <property type="entry name" value="CELL CYCLE SERINE_THREONINE-PROTEIN KINASE CDC5_MSD2"/>
    <property type="match status" value="1"/>
</dbReference>
<reference evidence="9 10" key="2">
    <citation type="journal article" date="2007" name="PLoS Biol.">
        <title>Principles of genome evolution in the Drosophila melanogaster species group.</title>
        <authorList>
            <person name="Ranz J.M."/>
            <person name="Maurin D."/>
            <person name="Chan Y.S."/>
            <person name="von Grotthuss M."/>
            <person name="Hillier L.W."/>
            <person name="Roote J."/>
            <person name="Ashburner M."/>
            <person name="Bergman C.M."/>
        </authorList>
    </citation>
    <scope>NUCLEOTIDE SEQUENCE [LARGE SCALE GENOMIC DNA]</scope>
    <source>
        <strain evidence="10">Tai18E2 / Tucson 14021-0261.01</strain>
    </source>
</reference>
<reference evidence="9 10" key="1">
    <citation type="journal article" date="2007" name="Nature">
        <title>Evolution of genes and genomes on the Drosophila phylogeny.</title>
        <authorList>
            <consortium name="Drosophila 12 Genomes Consortium"/>
            <person name="Clark A.G."/>
            <person name="Eisen M.B."/>
            <person name="Smith D.R."/>
            <person name="Bergman C.M."/>
            <person name="Oliver B."/>
            <person name="Markow T.A."/>
            <person name="Kaufman T.C."/>
            <person name="Kellis M."/>
            <person name="Gelbart W."/>
            <person name="Iyer V.N."/>
            <person name="Pollard D.A."/>
            <person name="Sackton T.B."/>
            <person name="Larracuente A.M."/>
            <person name="Singh N.D."/>
            <person name="Abad J.P."/>
            <person name="Abt D.N."/>
            <person name="Adryan B."/>
            <person name="Aguade M."/>
            <person name="Akashi H."/>
            <person name="Anderson W.W."/>
            <person name="Aquadro C.F."/>
            <person name="Ardell D.H."/>
            <person name="Arguello R."/>
            <person name="Artieri C.G."/>
            <person name="Barbash D.A."/>
            <person name="Barker D."/>
            <person name="Barsanti P."/>
            <person name="Batterham P."/>
            <person name="Batzoglou S."/>
            <person name="Begun D."/>
            <person name="Bhutkar A."/>
            <person name="Blanco E."/>
            <person name="Bosak S.A."/>
            <person name="Bradley R.K."/>
            <person name="Brand A.D."/>
            <person name="Brent M.R."/>
            <person name="Brooks A.N."/>
            <person name="Brown R.H."/>
            <person name="Butlin R.K."/>
            <person name="Caggese C."/>
            <person name="Calvi B.R."/>
            <person name="Bernardo de Carvalho A."/>
            <person name="Caspi A."/>
            <person name="Castrezana S."/>
            <person name="Celniker S.E."/>
            <person name="Chang J.L."/>
            <person name="Chapple C."/>
            <person name="Chatterji S."/>
            <person name="Chinwalla A."/>
            <person name="Civetta A."/>
            <person name="Clifton S.W."/>
            <person name="Comeron J.M."/>
            <person name="Costello J.C."/>
            <person name="Coyne J.A."/>
            <person name="Daub J."/>
            <person name="David R.G."/>
            <person name="Delcher A.L."/>
            <person name="Delehaunty K."/>
            <person name="Do C.B."/>
            <person name="Ebling H."/>
            <person name="Edwards K."/>
            <person name="Eickbush T."/>
            <person name="Evans J.D."/>
            <person name="Filipski A."/>
            <person name="Findeiss S."/>
            <person name="Freyhult E."/>
            <person name="Fulton L."/>
            <person name="Fulton R."/>
            <person name="Garcia A.C."/>
            <person name="Gardiner A."/>
            <person name="Garfield D.A."/>
            <person name="Garvin B.E."/>
            <person name="Gibson G."/>
            <person name="Gilbert D."/>
            <person name="Gnerre S."/>
            <person name="Godfrey J."/>
            <person name="Good R."/>
            <person name="Gotea V."/>
            <person name="Gravely B."/>
            <person name="Greenberg A.J."/>
            <person name="Griffiths-Jones S."/>
            <person name="Gross S."/>
            <person name="Guigo R."/>
            <person name="Gustafson E.A."/>
            <person name="Haerty W."/>
            <person name="Hahn M.W."/>
            <person name="Halligan D.L."/>
            <person name="Halpern A.L."/>
            <person name="Halter G.M."/>
            <person name="Han M.V."/>
            <person name="Heger A."/>
            <person name="Hillier L."/>
            <person name="Hinrichs A.S."/>
            <person name="Holmes I."/>
            <person name="Hoskins R.A."/>
            <person name="Hubisz M.J."/>
            <person name="Hultmark D."/>
            <person name="Huntley M.A."/>
            <person name="Jaffe D.B."/>
            <person name="Jagadeeshan S."/>
            <person name="Jeck W.R."/>
            <person name="Johnson J."/>
            <person name="Jones C.D."/>
            <person name="Jordan W.C."/>
            <person name="Karpen G.H."/>
            <person name="Kataoka E."/>
            <person name="Keightley P.D."/>
            <person name="Kheradpour P."/>
            <person name="Kirkness E.F."/>
            <person name="Koerich L.B."/>
            <person name="Kristiansen K."/>
            <person name="Kudrna D."/>
            <person name="Kulathinal R.J."/>
            <person name="Kumar S."/>
            <person name="Kwok R."/>
            <person name="Lander E."/>
            <person name="Langley C.H."/>
            <person name="Lapoint R."/>
            <person name="Lazzaro B.P."/>
            <person name="Lee S.J."/>
            <person name="Levesque L."/>
            <person name="Li R."/>
            <person name="Lin C.F."/>
            <person name="Lin M.F."/>
            <person name="Lindblad-Toh K."/>
            <person name="Llopart A."/>
            <person name="Long M."/>
            <person name="Low L."/>
            <person name="Lozovsky E."/>
            <person name="Lu J."/>
            <person name="Luo M."/>
            <person name="Machado C.A."/>
            <person name="Makalowski W."/>
            <person name="Marzo M."/>
            <person name="Matsuda M."/>
            <person name="Matzkin L."/>
            <person name="McAllister B."/>
            <person name="McBride C.S."/>
            <person name="McKernan B."/>
            <person name="McKernan K."/>
            <person name="Mendez-Lago M."/>
            <person name="Minx P."/>
            <person name="Mollenhauer M.U."/>
            <person name="Montooth K."/>
            <person name="Mount S.M."/>
            <person name="Mu X."/>
            <person name="Myers E."/>
            <person name="Negre B."/>
            <person name="Newfeld S."/>
            <person name="Nielsen R."/>
            <person name="Noor M.A."/>
            <person name="O'Grady P."/>
            <person name="Pachter L."/>
            <person name="Papaceit M."/>
            <person name="Parisi M.J."/>
            <person name="Parisi M."/>
            <person name="Parts L."/>
            <person name="Pedersen J.S."/>
            <person name="Pesole G."/>
            <person name="Phillippy A.M."/>
            <person name="Ponting C.P."/>
            <person name="Pop M."/>
            <person name="Porcelli D."/>
            <person name="Powell J.R."/>
            <person name="Prohaska S."/>
            <person name="Pruitt K."/>
            <person name="Puig M."/>
            <person name="Quesneville H."/>
            <person name="Ram K.R."/>
            <person name="Rand D."/>
            <person name="Rasmussen M.D."/>
            <person name="Reed L.K."/>
            <person name="Reenan R."/>
            <person name="Reily A."/>
            <person name="Remington K.A."/>
            <person name="Rieger T.T."/>
            <person name="Ritchie M.G."/>
            <person name="Robin C."/>
            <person name="Rogers Y.H."/>
            <person name="Rohde C."/>
            <person name="Rozas J."/>
            <person name="Rubenfield M.J."/>
            <person name="Ruiz A."/>
            <person name="Russo S."/>
            <person name="Salzberg S.L."/>
            <person name="Sanchez-Gracia A."/>
            <person name="Saranga D.J."/>
            <person name="Sato H."/>
            <person name="Schaeffer S.W."/>
            <person name="Schatz M.C."/>
            <person name="Schlenke T."/>
            <person name="Schwartz R."/>
            <person name="Segarra C."/>
            <person name="Singh R.S."/>
            <person name="Sirot L."/>
            <person name="Sirota M."/>
            <person name="Sisneros N.B."/>
            <person name="Smith C.D."/>
            <person name="Smith T.F."/>
            <person name="Spieth J."/>
            <person name="Stage D.E."/>
            <person name="Stark A."/>
            <person name="Stephan W."/>
            <person name="Strausberg R.L."/>
            <person name="Strempel S."/>
            <person name="Sturgill D."/>
            <person name="Sutton G."/>
            <person name="Sutton G.G."/>
            <person name="Tao W."/>
            <person name="Teichmann S."/>
            <person name="Tobari Y.N."/>
            <person name="Tomimura Y."/>
            <person name="Tsolas J.M."/>
            <person name="Valente V.L."/>
            <person name="Venter E."/>
            <person name="Venter J.C."/>
            <person name="Vicario S."/>
            <person name="Vieira F.G."/>
            <person name="Vilella A.J."/>
            <person name="Villasante A."/>
            <person name="Walenz B."/>
            <person name="Wang J."/>
            <person name="Wasserman M."/>
            <person name="Watts T."/>
            <person name="Wilson D."/>
            <person name="Wilson R.K."/>
            <person name="Wing R.A."/>
            <person name="Wolfner M.F."/>
            <person name="Wong A."/>
            <person name="Wong G.K."/>
            <person name="Wu C.I."/>
            <person name="Wu G."/>
            <person name="Yamamoto D."/>
            <person name="Yang H.P."/>
            <person name="Yang S.P."/>
            <person name="Yorke J.A."/>
            <person name="Yoshida K."/>
            <person name="Zdobnov E."/>
            <person name="Zhang P."/>
            <person name="Zhang Y."/>
            <person name="Zimin A.V."/>
            <person name="Baldwin J."/>
            <person name="Abdouelleil A."/>
            <person name="Abdulkadir J."/>
            <person name="Abebe A."/>
            <person name="Abera B."/>
            <person name="Abreu J."/>
            <person name="Acer S.C."/>
            <person name="Aftuck L."/>
            <person name="Alexander A."/>
            <person name="An P."/>
            <person name="Anderson E."/>
            <person name="Anderson S."/>
            <person name="Arachi H."/>
            <person name="Azer M."/>
            <person name="Bachantsang P."/>
            <person name="Barry A."/>
            <person name="Bayul T."/>
            <person name="Berlin A."/>
            <person name="Bessette D."/>
            <person name="Bloom T."/>
            <person name="Blye J."/>
            <person name="Boguslavskiy L."/>
            <person name="Bonnet C."/>
            <person name="Boukhgalter B."/>
            <person name="Bourzgui I."/>
            <person name="Brown A."/>
            <person name="Cahill P."/>
            <person name="Channer S."/>
            <person name="Cheshatsang Y."/>
            <person name="Chuda L."/>
            <person name="Citroen M."/>
            <person name="Collymore A."/>
            <person name="Cooke P."/>
            <person name="Costello M."/>
            <person name="D'Aco K."/>
            <person name="Daza R."/>
            <person name="De Haan G."/>
            <person name="DeGray S."/>
            <person name="DeMaso C."/>
            <person name="Dhargay N."/>
            <person name="Dooley K."/>
            <person name="Dooley E."/>
            <person name="Doricent M."/>
            <person name="Dorje P."/>
            <person name="Dorjee K."/>
            <person name="Dupes A."/>
            <person name="Elong R."/>
            <person name="Falk J."/>
            <person name="Farina A."/>
            <person name="Faro S."/>
            <person name="Ferguson D."/>
            <person name="Fisher S."/>
            <person name="Foley C.D."/>
            <person name="Franke A."/>
            <person name="Friedrich D."/>
            <person name="Gadbois L."/>
            <person name="Gearin G."/>
            <person name="Gearin C.R."/>
            <person name="Giannoukos G."/>
            <person name="Goode T."/>
            <person name="Graham J."/>
            <person name="Grandbois E."/>
            <person name="Grewal S."/>
            <person name="Gyaltsen K."/>
            <person name="Hafez N."/>
            <person name="Hagos B."/>
            <person name="Hall J."/>
            <person name="Henson C."/>
            <person name="Hollinger A."/>
            <person name="Honan T."/>
            <person name="Huard M.D."/>
            <person name="Hughes L."/>
            <person name="Hurhula B."/>
            <person name="Husby M.E."/>
            <person name="Kamat A."/>
            <person name="Kanga B."/>
            <person name="Kashin S."/>
            <person name="Khazanovich D."/>
            <person name="Kisner P."/>
            <person name="Lance K."/>
            <person name="Lara M."/>
            <person name="Lee W."/>
            <person name="Lennon N."/>
            <person name="Letendre F."/>
            <person name="LeVine R."/>
            <person name="Lipovsky A."/>
            <person name="Liu X."/>
            <person name="Liu J."/>
            <person name="Liu S."/>
            <person name="Lokyitsang T."/>
            <person name="Lokyitsang Y."/>
            <person name="Lubonja R."/>
            <person name="Lui A."/>
            <person name="MacDonald P."/>
            <person name="Magnisalis V."/>
            <person name="Maru K."/>
            <person name="Matthews C."/>
            <person name="McCusker W."/>
            <person name="McDonough S."/>
            <person name="Mehta T."/>
            <person name="Meldrim J."/>
            <person name="Meneus L."/>
            <person name="Mihai O."/>
            <person name="Mihalev A."/>
            <person name="Mihova T."/>
            <person name="Mittelman R."/>
            <person name="Mlenga V."/>
            <person name="Montmayeur A."/>
            <person name="Mulrain L."/>
            <person name="Navidi A."/>
            <person name="Naylor J."/>
            <person name="Negash T."/>
            <person name="Nguyen T."/>
            <person name="Nguyen N."/>
            <person name="Nicol R."/>
            <person name="Norbu C."/>
            <person name="Norbu N."/>
            <person name="Novod N."/>
            <person name="O'Neill B."/>
            <person name="Osman S."/>
            <person name="Markiewicz E."/>
            <person name="Oyono O.L."/>
            <person name="Patti C."/>
            <person name="Phunkhang P."/>
            <person name="Pierre F."/>
            <person name="Priest M."/>
            <person name="Raghuraman S."/>
            <person name="Rege F."/>
            <person name="Reyes R."/>
            <person name="Rise C."/>
            <person name="Rogov P."/>
            <person name="Ross K."/>
            <person name="Ryan E."/>
            <person name="Settipalli S."/>
            <person name="Shea T."/>
            <person name="Sherpa N."/>
            <person name="Shi L."/>
            <person name="Shih D."/>
            <person name="Sparrow T."/>
            <person name="Spaulding J."/>
            <person name="Stalker J."/>
            <person name="Stange-Thomann N."/>
            <person name="Stavropoulos S."/>
            <person name="Stone C."/>
            <person name="Strader C."/>
            <person name="Tesfaye S."/>
            <person name="Thomson T."/>
            <person name="Thoulutsang Y."/>
            <person name="Thoulutsang D."/>
            <person name="Topham K."/>
            <person name="Topping I."/>
            <person name="Tsamla T."/>
            <person name="Vassiliev H."/>
            <person name="Vo A."/>
            <person name="Wangchuk T."/>
            <person name="Wangdi T."/>
            <person name="Weiand M."/>
            <person name="Wilkinson J."/>
            <person name="Wilson A."/>
            <person name="Yadav S."/>
            <person name="Young G."/>
            <person name="Yu Q."/>
            <person name="Zembek L."/>
            <person name="Zhong D."/>
            <person name="Zimmer A."/>
            <person name="Zwirko Z."/>
            <person name="Jaffe D.B."/>
            <person name="Alvarez P."/>
            <person name="Brockman W."/>
            <person name="Butler J."/>
            <person name="Chin C."/>
            <person name="Gnerre S."/>
            <person name="Grabherr M."/>
            <person name="Kleber M."/>
            <person name="Mauceli E."/>
            <person name="MacCallum I."/>
        </authorList>
    </citation>
    <scope>NUCLEOTIDE SEQUENCE [LARGE SCALE GENOMIC DNA]</scope>
    <source>
        <strain evidence="10">Tai18E2 / Tucson 14021-0261.01</strain>
    </source>
</reference>
<evidence type="ECO:0000313" key="10">
    <source>
        <dbReference type="Proteomes" id="UP000002282"/>
    </source>
</evidence>
<accession>A0A0R1E4J3</accession>
<dbReference type="SMART" id="SM00537">
    <property type="entry name" value="DCX"/>
    <property type="match status" value="1"/>
</dbReference>
<dbReference type="PANTHER" id="PTHR24345">
    <property type="entry name" value="SERINE/THREONINE-PROTEIN KINASE PLK"/>
    <property type="match status" value="1"/>
</dbReference>
<protein>
    <recommendedName>
        <fullName evidence="6">Doublecortin-like and CAM kinase-like protein</fullName>
    </recommendedName>
</protein>
<dbReference type="Gene3D" id="3.10.20.230">
    <property type="entry name" value="Doublecortin domain"/>
    <property type="match status" value="1"/>
</dbReference>
<evidence type="ECO:0000259" key="7">
    <source>
        <dbReference type="PROSITE" id="PS50011"/>
    </source>
</evidence>